<dbReference type="NCBIfam" id="TIGR04366">
    <property type="entry name" value="cupin_WbuC"/>
    <property type="match status" value="1"/>
</dbReference>
<evidence type="ECO:0000313" key="2">
    <source>
        <dbReference type="EMBL" id="TGY01901.1"/>
    </source>
</evidence>
<dbReference type="InterPro" id="IPR046058">
    <property type="entry name" value="WbuC_cupin"/>
</dbReference>
<dbReference type="EMBL" id="SRZA01000035">
    <property type="protein sequence ID" value="TGY01901.1"/>
    <property type="molecule type" value="Genomic_DNA"/>
</dbReference>
<dbReference type="InterPro" id="IPR011051">
    <property type="entry name" value="RmlC_Cupin_sf"/>
</dbReference>
<feature type="domain" description="Cupin fold metalloprotein WbuC cupin" evidence="1">
    <location>
        <begin position="3"/>
        <end position="74"/>
    </location>
</feature>
<gene>
    <name evidence="2" type="ORF">E5356_11810</name>
</gene>
<comment type="caution">
    <text evidence="2">The sequence shown here is derived from an EMBL/GenBank/DDBJ whole genome shotgun (WGS) entry which is preliminary data.</text>
</comment>
<organism evidence="2 3">
    <name type="scientific">Bacteroides acidifaciens</name>
    <dbReference type="NCBI Taxonomy" id="85831"/>
    <lineage>
        <taxon>Bacteria</taxon>
        <taxon>Pseudomonadati</taxon>
        <taxon>Bacteroidota</taxon>
        <taxon>Bacteroidia</taxon>
        <taxon>Bacteroidales</taxon>
        <taxon>Bacteroidaceae</taxon>
        <taxon>Bacteroides</taxon>
    </lineage>
</organism>
<keyword evidence="3" id="KW-1185">Reference proteome</keyword>
<name>A0A4S2ALS5_9BACE</name>
<dbReference type="InterPro" id="IPR027565">
    <property type="entry name" value="Cupin_WbuC"/>
</dbReference>
<dbReference type="InterPro" id="IPR014710">
    <property type="entry name" value="RmlC-like_jellyroll"/>
</dbReference>
<accession>A0A4S2ALS5</accession>
<proteinExistence type="predicted"/>
<evidence type="ECO:0000313" key="3">
    <source>
        <dbReference type="Proteomes" id="UP000305751"/>
    </source>
</evidence>
<dbReference type="AlphaFoldDB" id="A0A4S2ALS5"/>
<evidence type="ECO:0000259" key="1">
    <source>
        <dbReference type="Pfam" id="PF19480"/>
    </source>
</evidence>
<dbReference type="Pfam" id="PF19480">
    <property type="entry name" value="DUF6016"/>
    <property type="match status" value="1"/>
</dbReference>
<protein>
    <submittedName>
        <fullName evidence="2">Cupin fold metalloprotein, WbuC family</fullName>
    </submittedName>
</protein>
<dbReference type="SUPFAM" id="SSF51182">
    <property type="entry name" value="RmlC-like cupins"/>
    <property type="match status" value="1"/>
</dbReference>
<reference evidence="2 3" key="1">
    <citation type="submission" date="2019-04" db="EMBL/GenBank/DDBJ databases">
        <title>Microbes associate with the intestines of laboratory mice.</title>
        <authorList>
            <person name="Navarre W."/>
            <person name="Wong E."/>
            <person name="Huang K."/>
            <person name="Tropini C."/>
            <person name="Ng K."/>
            <person name="Yu B."/>
        </authorList>
    </citation>
    <scope>NUCLEOTIDE SEQUENCE [LARGE SCALE GENOMIC DNA]</scope>
    <source>
        <strain evidence="2 3">NM70_E10</strain>
    </source>
</reference>
<sequence>MEFDKEFLDTLFEQAVTNSRLRQNFDLRTSSGDTSQRMLNALLPETKVPIHRHEDTTETVICLYGKLDEVIYEEIVSYENDTTGLPQSMDAQNVCRKVSYREIQRIHLNPAEAKYGCQIPKGAWHTVEVIEPSVIFEAKDGAYQQ</sequence>
<dbReference type="RefSeq" id="WP_136014413.1">
    <property type="nucleotide sequence ID" value="NZ_CAMTRR010000002.1"/>
</dbReference>
<dbReference type="Gene3D" id="2.60.120.10">
    <property type="entry name" value="Jelly Rolls"/>
    <property type="match status" value="1"/>
</dbReference>
<dbReference type="Proteomes" id="UP000305751">
    <property type="component" value="Unassembled WGS sequence"/>
</dbReference>